<dbReference type="GO" id="GO:0009249">
    <property type="term" value="P:protein lipoylation"/>
    <property type="evidence" value="ECO:0007669"/>
    <property type="project" value="UniProtKB-ARBA"/>
</dbReference>
<dbReference type="SUPFAM" id="SSF46785">
    <property type="entry name" value="Winged helix' DNA-binding domain"/>
    <property type="match status" value="1"/>
</dbReference>
<dbReference type="InterPro" id="IPR013196">
    <property type="entry name" value="HTH_11"/>
</dbReference>
<keyword evidence="3" id="KW-0238">DNA-binding</keyword>
<dbReference type="Gene3D" id="2.30.30.100">
    <property type="match status" value="1"/>
</dbReference>
<dbReference type="NCBIfam" id="TIGR00121">
    <property type="entry name" value="birA_ligase"/>
    <property type="match status" value="1"/>
</dbReference>
<feature type="domain" description="BPL/LPL catalytic" evidence="4">
    <location>
        <begin position="69"/>
        <end position="266"/>
    </location>
</feature>
<keyword evidence="2 3" id="KW-0092">Biotin</keyword>
<dbReference type="Pfam" id="PF02237">
    <property type="entry name" value="BPL_C"/>
    <property type="match status" value="1"/>
</dbReference>
<keyword evidence="3" id="KW-0805">Transcription regulation</keyword>
<dbReference type="GO" id="GO:0005524">
    <property type="term" value="F:ATP binding"/>
    <property type="evidence" value="ECO:0007669"/>
    <property type="project" value="UniProtKB-UniRule"/>
</dbReference>
<name>A0A9D2DTR6_9FIRM</name>
<dbReference type="PANTHER" id="PTHR12835">
    <property type="entry name" value="BIOTIN PROTEIN LIGASE"/>
    <property type="match status" value="1"/>
</dbReference>
<dbReference type="PROSITE" id="PS51733">
    <property type="entry name" value="BPL_LPL_CATALYTIC"/>
    <property type="match status" value="1"/>
</dbReference>
<feature type="binding site" evidence="3">
    <location>
        <position position="116"/>
    </location>
    <ligand>
        <name>biotin</name>
        <dbReference type="ChEBI" id="CHEBI:57586"/>
    </ligand>
</feature>
<dbReference type="Gene3D" id="1.10.10.10">
    <property type="entry name" value="Winged helix-like DNA-binding domain superfamily/Winged helix DNA-binding domain"/>
    <property type="match status" value="1"/>
</dbReference>
<gene>
    <name evidence="3" type="primary">birA</name>
    <name evidence="5" type="ORF">IAA21_08455</name>
</gene>
<dbReference type="Pfam" id="PF03099">
    <property type="entry name" value="BPL_LplA_LipB"/>
    <property type="match status" value="1"/>
</dbReference>
<dbReference type="AlphaFoldDB" id="A0A9D2DTR6"/>
<keyword evidence="3" id="KW-0678">Repressor</keyword>
<dbReference type="InterPro" id="IPR030855">
    <property type="entry name" value="Bifunct_BirA"/>
</dbReference>
<evidence type="ECO:0000256" key="3">
    <source>
        <dbReference type="HAMAP-Rule" id="MF_00978"/>
    </source>
</evidence>
<keyword evidence="3" id="KW-0547">Nucleotide-binding</keyword>
<dbReference type="EMBL" id="DXBU01000115">
    <property type="protein sequence ID" value="HIZ22809.1"/>
    <property type="molecule type" value="Genomic_DNA"/>
</dbReference>
<dbReference type="InterPro" id="IPR004408">
    <property type="entry name" value="Biotin_CoA_COase_ligase"/>
</dbReference>
<evidence type="ECO:0000313" key="6">
    <source>
        <dbReference type="Proteomes" id="UP000824041"/>
    </source>
</evidence>
<dbReference type="GO" id="GO:0016740">
    <property type="term" value="F:transferase activity"/>
    <property type="evidence" value="ECO:0007669"/>
    <property type="project" value="UniProtKB-ARBA"/>
</dbReference>
<organism evidence="5 6">
    <name type="scientific">Candidatus Blautia faecigallinarum</name>
    <dbReference type="NCBI Taxonomy" id="2838488"/>
    <lineage>
        <taxon>Bacteria</taxon>
        <taxon>Bacillati</taxon>
        <taxon>Bacillota</taxon>
        <taxon>Clostridia</taxon>
        <taxon>Lachnospirales</taxon>
        <taxon>Lachnospiraceae</taxon>
        <taxon>Blautia</taxon>
    </lineage>
</organism>
<dbReference type="InterPro" id="IPR036388">
    <property type="entry name" value="WH-like_DNA-bd_sf"/>
</dbReference>
<accession>A0A9D2DTR6</accession>
<comment type="function">
    <text evidence="3">Acts both as a biotin--[acetyl-CoA-carboxylase] ligase and a repressor.</text>
</comment>
<sequence>MGTKERLLSLFENHKGIFFSGEDIAEKLGISRTAVWKAVKALQEGGYQIEAVRNKGYCLSVETDILSVQGIQKYLKEVCSALTLTVMPSLDSTNTFAREKAAAGAPDGYTVIAGSQTGGRGRRGRSFYSPSGSGVYMSLVLRPRHYSSAQAVRLTTMAAVAACEAIEAVSGKQALIKWVNDIYVEGRKVCGILTEASFGLEDGFLEYAVLGIGFNVTPPAQGFPEEIRDIAGSVFSRKENDGKNRLAAEFLNHFMTFYCTAQETDYIENYRQRSLVLGREIQVLLPGRPKKAAALDIDNSCRLIVKYEDGTTDCLSSGEISIKI</sequence>
<dbReference type="Pfam" id="PF08279">
    <property type="entry name" value="HTH_11"/>
    <property type="match status" value="1"/>
</dbReference>
<dbReference type="SUPFAM" id="SSF55681">
    <property type="entry name" value="Class II aaRS and biotin synthetases"/>
    <property type="match status" value="1"/>
</dbReference>
<dbReference type="GO" id="GO:0003677">
    <property type="term" value="F:DNA binding"/>
    <property type="evidence" value="ECO:0007669"/>
    <property type="project" value="UniProtKB-UniRule"/>
</dbReference>
<dbReference type="InterPro" id="IPR003142">
    <property type="entry name" value="BPL_C"/>
</dbReference>
<evidence type="ECO:0000256" key="1">
    <source>
        <dbReference type="ARBA" id="ARBA00022598"/>
    </source>
</evidence>
<keyword evidence="3" id="KW-0067">ATP-binding</keyword>
<dbReference type="PANTHER" id="PTHR12835:SF5">
    <property type="entry name" value="BIOTIN--PROTEIN LIGASE"/>
    <property type="match status" value="1"/>
</dbReference>
<feature type="binding site" evidence="3">
    <location>
        <position position="188"/>
    </location>
    <ligand>
        <name>biotin</name>
        <dbReference type="ChEBI" id="CHEBI:57586"/>
    </ligand>
</feature>
<protein>
    <recommendedName>
        <fullName evidence="3">Bifunctional ligase/repressor BirA</fullName>
    </recommendedName>
    <alternativeName>
        <fullName evidence="3">Biotin--[acetyl-CoA-carboxylase] ligase</fullName>
        <ecNumber evidence="3">6.3.4.15</ecNumber>
    </alternativeName>
    <alternativeName>
        <fullName evidence="3">Biotin--protein ligase</fullName>
    </alternativeName>
    <alternativeName>
        <fullName evidence="3">Biotin-[acetyl-CoA carboxylase] synthetase</fullName>
    </alternativeName>
</protein>
<keyword evidence="3" id="KW-0804">Transcription</keyword>
<dbReference type="InterPro" id="IPR004143">
    <property type="entry name" value="BPL_LPL_catalytic"/>
</dbReference>
<proteinExistence type="inferred from homology"/>
<dbReference type="GO" id="GO:0005737">
    <property type="term" value="C:cytoplasm"/>
    <property type="evidence" value="ECO:0007669"/>
    <property type="project" value="TreeGrafter"/>
</dbReference>
<dbReference type="Gene3D" id="3.30.930.10">
    <property type="entry name" value="Bira Bifunctional Protein, Domain 2"/>
    <property type="match status" value="1"/>
</dbReference>
<dbReference type="HAMAP" id="MF_00978">
    <property type="entry name" value="Bifunct_BirA"/>
    <property type="match status" value="1"/>
</dbReference>
<dbReference type="EC" id="6.3.4.15" evidence="3"/>
<comment type="catalytic activity">
    <reaction evidence="3">
        <text>biotin + L-lysyl-[protein] + ATP = N(6)-biotinyl-L-lysyl-[protein] + AMP + diphosphate + H(+)</text>
        <dbReference type="Rhea" id="RHEA:11756"/>
        <dbReference type="Rhea" id="RHEA-COMP:9752"/>
        <dbReference type="Rhea" id="RHEA-COMP:10505"/>
        <dbReference type="ChEBI" id="CHEBI:15378"/>
        <dbReference type="ChEBI" id="CHEBI:29969"/>
        <dbReference type="ChEBI" id="CHEBI:30616"/>
        <dbReference type="ChEBI" id="CHEBI:33019"/>
        <dbReference type="ChEBI" id="CHEBI:57586"/>
        <dbReference type="ChEBI" id="CHEBI:83144"/>
        <dbReference type="ChEBI" id="CHEBI:456215"/>
        <dbReference type="EC" id="6.3.4.15"/>
    </reaction>
</comment>
<feature type="DNA-binding region" description="H-T-H motif" evidence="3">
    <location>
        <begin position="21"/>
        <end position="40"/>
    </location>
</feature>
<feature type="binding site" evidence="3">
    <location>
        <begin position="92"/>
        <end position="94"/>
    </location>
    <ligand>
        <name>biotin</name>
        <dbReference type="ChEBI" id="CHEBI:57586"/>
    </ligand>
</feature>
<comment type="caution">
    <text evidence="5">The sequence shown here is derived from an EMBL/GenBank/DDBJ whole genome shotgun (WGS) entry which is preliminary data.</text>
</comment>
<reference evidence="5" key="2">
    <citation type="submission" date="2021-04" db="EMBL/GenBank/DDBJ databases">
        <authorList>
            <person name="Gilroy R."/>
        </authorList>
    </citation>
    <scope>NUCLEOTIDE SEQUENCE</scope>
    <source>
        <strain evidence="5">14324</strain>
    </source>
</reference>
<comment type="similarity">
    <text evidence="3">Belongs to the biotin--protein ligase family.</text>
</comment>
<keyword evidence="1 3" id="KW-0436">Ligase</keyword>
<dbReference type="Proteomes" id="UP000824041">
    <property type="component" value="Unassembled WGS sequence"/>
</dbReference>
<evidence type="ECO:0000313" key="5">
    <source>
        <dbReference type="EMBL" id="HIZ22809.1"/>
    </source>
</evidence>
<reference evidence="5" key="1">
    <citation type="journal article" date="2021" name="PeerJ">
        <title>Extensive microbial diversity within the chicken gut microbiome revealed by metagenomics and culture.</title>
        <authorList>
            <person name="Gilroy R."/>
            <person name="Ravi A."/>
            <person name="Getino M."/>
            <person name="Pursley I."/>
            <person name="Horton D.L."/>
            <person name="Alikhan N.F."/>
            <person name="Baker D."/>
            <person name="Gharbi K."/>
            <person name="Hall N."/>
            <person name="Watson M."/>
            <person name="Adriaenssens E.M."/>
            <person name="Foster-Nyarko E."/>
            <person name="Jarju S."/>
            <person name="Secka A."/>
            <person name="Antonio M."/>
            <person name="Oren A."/>
            <person name="Chaudhuri R.R."/>
            <person name="La Ragione R."/>
            <person name="Hildebrand F."/>
            <person name="Pallen M.J."/>
        </authorList>
    </citation>
    <scope>NUCLEOTIDE SEQUENCE</scope>
    <source>
        <strain evidence="5">14324</strain>
    </source>
</reference>
<evidence type="ECO:0000259" key="4">
    <source>
        <dbReference type="PROSITE" id="PS51733"/>
    </source>
</evidence>
<dbReference type="InterPro" id="IPR045864">
    <property type="entry name" value="aa-tRNA-synth_II/BPL/LPL"/>
</dbReference>
<dbReference type="GO" id="GO:0006355">
    <property type="term" value="P:regulation of DNA-templated transcription"/>
    <property type="evidence" value="ECO:0007669"/>
    <property type="project" value="UniProtKB-UniRule"/>
</dbReference>
<dbReference type="GO" id="GO:0004077">
    <property type="term" value="F:biotin--[biotin carboxyl-carrier protein] ligase activity"/>
    <property type="evidence" value="ECO:0007669"/>
    <property type="project" value="UniProtKB-UniRule"/>
</dbReference>
<dbReference type="CDD" id="cd16442">
    <property type="entry name" value="BPL"/>
    <property type="match status" value="1"/>
</dbReference>
<dbReference type="InterPro" id="IPR036390">
    <property type="entry name" value="WH_DNA-bd_sf"/>
</dbReference>
<feature type="binding site" evidence="3">
    <location>
        <begin position="120"/>
        <end position="122"/>
    </location>
    <ligand>
        <name>biotin</name>
        <dbReference type="ChEBI" id="CHEBI:57586"/>
    </ligand>
</feature>
<evidence type="ECO:0000256" key="2">
    <source>
        <dbReference type="ARBA" id="ARBA00023267"/>
    </source>
</evidence>